<dbReference type="CDD" id="cd00009">
    <property type="entry name" value="AAA"/>
    <property type="match status" value="1"/>
</dbReference>
<dbReference type="Proteomes" id="UP001501729">
    <property type="component" value="Unassembled WGS sequence"/>
</dbReference>
<dbReference type="SUPFAM" id="SSF52540">
    <property type="entry name" value="P-loop containing nucleoside triphosphate hydrolases"/>
    <property type="match status" value="1"/>
</dbReference>
<dbReference type="GeneID" id="68617242"/>
<evidence type="ECO:0000313" key="3">
    <source>
        <dbReference type="Proteomes" id="UP001501729"/>
    </source>
</evidence>
<dbReference type="PRINTS" id="PR00300">
    <property type="entry name" value="CLPPROTEASEA"/>
</dbReference>
<dbReference type="PANTHER" id="PTHR42759:SF7">
    <property type="entry name" value="DENITRIFICATION REGULATORY PROTEIN NIRQ"/>
    <property type="match status" value="1"/>
</dbReference>
<dbReference type="InterPro" id="IPR027417">
    <property type="entry name" value="P-loop_NTPase"/>
</dbReference>
<dbReference type="AlphaFoldDB" id="A0AAV3URH8"/>
<dbReference type="RefSeq" id="WP_227779094.1">
    <property type="nucleotide sequence ID" value="NZ_BAABKX010000030.1"/>
</dbReference>
<protein>
    <recommendedName>
        <fullName evidence="1">AAA+ ATPase domain-containing protein</fullName>
    </recommendedName>
</protein>
<dbReference type="PANTHER" id="PTHR42759">
    <property type="entry name" value="MOXR FAMILY PROTEIN"/>
    <property type="match status" value="1"/>
</dbReference>
<dbReference type="InterPro" id="IPR003593">
    <property type="entry name" value="AAA+_ATPase"/>
</dbReference>
<accession>A0AAV3URH8</accession>
<reference evidence="2 3" key="1">
    <citation type="journal article" date="2019" name="Int. J. Syst. Evol. Microbiol.">
        <title>The Global Catalogue of Microorganisms (GCM) 10K type strain sequencing project: providing services to taxonomists for standard genome sequencing and annotation.</title>
        <authorList>
            <consortium name="The Broad Institute Genomics Platform"/>
            <consortium name="The Broad Institute Genome Sequencing Center for Infectious Disease"/>
            <person name="Wu L."/>
            <person name="Ma J."/>
        </authorList>
    </citation>
    <scope>NUCLEOTIDE SEQUENCE [LARGE SCALE GENOMIC DNA]</scope>
    <source>
        <strain evidence="2 3">JCM 17504</strain>
    </source>
</reference>
<dbReference type="InterPro" id="IPR011704">
    <property type="entry name" value="ATPase_dyneun-rel_AAA"/>
</dbReference>
<gene>
    <name evidence="2" type="ORF">GCM10025751_56340</name>
</gene>
<feature type="domain" description="AAA+ ATPase" evidence="1">
    <location>
        <begin position="53"/>
        <end position="206"/>
    </location>
</feature>
<dbReference type="Gene3D" id="3.40.50.300">
    <property type="entry name" value="P-loop containing nucleotide triphosphate hydrolases"/>
    <property type="match status" value="1"/>
</dbReference>
<proteinExistence type="predicted"/>
<organism evidence="2 3">
    <name type="scientific">Haladaptatus pallidirubidus</name>
    <dbReference type="NCBI Taxonomy" id="1008152"/>
    <lineage>
        <taxon>Archaea</taxon>
        <taxon>Methanobacteriati</taxon>
        <taxon>Methanobacteriota</taxon>
        <taxon>Stenosarchaea group</taxon>
        <taxon>Halobacteria</taxon>
        <taxon>Halobacteriales</taxon>
        <taxon>Haladaptataceae</taxon>
        <taxon>Haladaptatus</taxon>
    </lineage>
</organism>
<comment type="caution">
    <text evidence="2">The sequence shown here is derived from an EMBL/GenBank/DDBJ whole genome shotgun (WGS) entry which is preliminary data.</text>
</comment>
<dbReference type="Pfam" id="PF07728">
    <property type="entry name" value="AAA_5"/>
    <property type="match status" value="1"/>
</dbReference>
<dbReference type="GO" id="GO:0016887">
    <property type="term" value="F:ATP hydrolysis activity"/>
    <property type="evidence" value="ECO:0007669"/>
    <property type="project" value="InterPro"/>
</dbReference>
<dbReference type="InterPro" id="IPR050764">
    <property type="entry name" value="CbbQ/NirQ/NorQ/GpvN"/>
</dbReference>
<dbReference type="GO" id="GO:0005524">
    <property type="term" value="F:ATP binding"/>
    <property type="evidence" value="ECO:0007669"/>
    <property type="project" value="InterPro"/>
</dbReference>
<sequence>MVDEQRNVITGMPVNREYDFEEYYQTDVPRYIQNDDELDRMQADIRMRKITGKLPRFLLGGPTGCGKTHCARYLASRLDAPLITIQGKYSLHESDLLGSPALVNDQTVWNDGPLTKALLASREGLVVLLLDEVNRIRPEAKGVLFSALDDRGCVELDGRGGEIVQGDPQNLIVIATANEGPEYVTERLDKAERRRFGNKFSVTYLGLIDVEKEARLVSDQTPISLPLALEIVKTANDIRMQAHDENRAAINAGVPTAMVLSWARSAYAYHDAGLDDPAVEAARDAVLRPFYDKKRAAQEQAMQIVKDRLSGIPVGKDAVESWLADEQRIVKGSGYA</sequence>
<keyword evidence="3" id="KW-1185">Reference proteome</keyword>
<dbReference type="EMBL" id="BAABKX010000030">
    <property type="protein sequence ID" value="GAA5065428.1"/>
    <property type="molecule type" value="Genomic_DNA"/>
</dbReference>
<dbReference type="InterPro" id="IPR001270">
    <property type="entry name" value="ClpA/B"/>
</dbReference>
<name>A0AAV3URH8_9EURY</name>
<dbReference type="SMART" id="SM00382">
    <property type="entry name" value="AAA"/>
    <property type="match status" value="1"/>
</dbReference>
<evidence type="ECO:0000313" key="2">
    <source>
        <dbReference type="EMBL" id="GAA5065428.1"/>
    </source>
</evidence>
<evidence type="ECO:0000259" key="1">
    <source>
        <dbReference type="SMART" id="SM00382"/>
    </source>
</evidence>